<sequence>MLLLCGRQHKQSGISSNYPVESRRRKQESDGYATFLKIRVQVSVCNTTLQFGFCFIYRHLDGLLKKPKLHMVPDYFSALEEEGRRKKHWLSCWNEENIAEGKESLHDPTVQRFSKKEEPKTSPQGKWSIVLQSCPISFLMSNMVKKPLENEWLWSSLPSKALKMPCPSGSLSLSKKRASKKVAPLKHKEGGVFGVIDTRRRYASVVSVHHQIKTKKKALPMLFRAYT</sequence>
<dbReference type="Proteomes" id="UP000712281">
    <property type="component" value="Unassembled WGS sequence"/>
</dbReference>
<gene>
    <name evidence="1" type="ORF">F2Q68_00001238</name>
</gene>
<proteinExistence type="predicted"/>
<evidence type="ECO:0000313" key="2">
    <source>
        <dbReference type="Proteomes" id="UP000712281"/>
    </source>
</evidence>
<dbReference type="AlphaFoldDB" id="A0A3N6TJC0"/>
<evidence type="ECO:0000313" key="1">
    <source>
        <dbReference type="EMBL" id="KAF2580782.1"/>
    </source>
</evidence>
<protein>
    <submittedName>
        <fullName evidence="1">Uncharacterized protein</fullName>
    </submittedName>
</protein>
<name>A0A3N6TJC0_BRACR</name>
<comment type="caution">
    <text evidence="1">The sequence shown here is derived from an EMBL/GenBank/DDBJ whole genome shotgun (WGS) entry which is preliminary data.</text>
</comment>
<dbReference type="EMBL" id="QGKW02001660">
    <property type="protein sequence ID" value="KAF2580782.1"/>
    <property type="molecule type" value="Genomic_DNA"/>
</dbReference>
<accession>A0A3N6TJC0</accession>
<reference evidence="1" key="1">
    <citation type="submission" date="2019-12" db="EMBL/GenBank/DDBJ databases">
        <title>Genome sequencing and annotation of Brassica cretica.</title>
        <authorList>
            <person name="Studholme D.J."/>
            <person name="Sarris P.F."/>
        </authorList>
    </citation>
    <scope>NUCLEOTIDE SEQUENCE</scope>
    <source>
        <strain evidence="1">PFS-001/15</strain>
        <tissue evidence="1">Leaf</tissue>
    </source>
</reference>
<organism evidence="1 2">
    <name type="scientific">Brassica cretica</name>
    <name type="common">Mustard</name>
    <dbReference type="NCBI Taxonomy" id="69181"/>
    <lineage>
        <taxon>Eukaryota</taxon>
        <taxon>Viridiplantae</taxon>
        <taxon>Streptophyta</taxon>
        <taxon>Embryophyta</taxon>
        <taxon>Tracheophyta</taxon>
        <taxon>Spermatophyta</taxon>
        <taxon>Magnoliopsida</taxon>
        <taxon>eudicotyledons</taxon>
        <taxon>Gunneridae</taxon>
        <taxon>Pentapetalae</taxon>
        <taxon>rosids</taxon>
        <taxon>malvids</taxon>
        <taxon>Brassicales</taxon>
        <taxon>Brassicaceae</taxon>
        <taxon>Brassiceae</taxon>
        <taxon>Brassica</taxon>
    </lineage>
</organism>